<gene>
    <name evidence="10" type="ORF">EDD79_100395</name>
</gene>
<dbReference type="InterPro" id="IPR050250">
    <property type="entry name" value="Macrolide_Exporter_MacB"/>
</dbReference>
<protein>
    <submittedName>
        <fullName evidence="10">Putative ABC transport system permease protein</fullName>
    </submittedName>
</protein>
<evidence type="ECO:0000256" key="7">
    <source>
        <dbReference type="SAM" id="Phobius"/>
    </source>
</evidence>
<feature type="domain" description="ABC3 transporter permease C-terminal" evidence="8">
    <location>
        <begin position="300"/>
        <end position="416"/>
    </location>
</feature>
<dbReference type="InterPro" id="IPR025857">
    <property type="entry name" value="MacB_PCD"/>
</dbReference>
<dbReference type="EMBL" id="SLYC01000003">
    <property type="protein sequence ID" value="TCQ06668.1"/>
    <property type="molecule type" value="Genomic_DNA"/>
</dbReference>
<dbReference type="Pfam" id="PF12704">
    <property type="entry name" value="MacB_PCD"/>
    <property type="match status" value="1"/>
</dbReference>
<dbReference type="GO" id="GO:0005886">
    <property type="term" value="C:plasma membrane"/>
    <property type="evidence" value="ECO:0007669"/>
    <property type="project" value="UniProtKB-SubCell"/>
</dbReference>
<evidence type="ECO:0000256" key="1">
    <source>
        <dbReference type="ARBA" id="ARBA00004651"/>
    </source>
</evidence>
<feature type="transmembrane region" description="Helical" evidence="7">
    <location>
        <begin position="18"/>
        <end position="39"/>
    </location>
</feature>
<comment type="subcellular location">
    <subcellularLocation>
        <location evidence="1">Cell membrane</location>
        <topology evidence="1">Multi-pass membrane protein</topology>
    </subcellularLocation>
</comment>
<evidence type="ECO:0000256" key="5">
    <source>
        <dbReference type="ARBA" id="ARBA00023136"/>
    </source>
</evidence>
<keyword evidence="11" id="KW-1185">Reference proteome</keyword>
<evidence type="ECO:0000259" key="9">
    <source>
        <dbReference type="Pfam" id="PF12704"/>
    </source>
</evidence>
<evidence type="ECO:0000256" key="6">
    <source>
        <dbReference type="ARBA" id="ARBA00038076"/>
    </source>
</evidence>
<feature type="transmembrane region" description="Helical" evidence="7">
    <location>
        <begin position="380"/>
        <end position="406"/>
    </location>
</feature>
<dbReference type="Pfam" id="PF02687">
    <property type="entry name" value="FtsX"/>
    <property type="match status" value="1"/>
</dbReference>
<evidence type="ECO:0000256" key="4">
    <source>
        <dbReference type="ARBA" id="ARBA00022989"/>
    </source>
</evidence>
<organism evidence="10 11">
    <name type="scientific">Serpentinicella alkaliphila</name>
    <dbReference type="NCBI Taxonomy" id="1734049"/>
    <lineage>
        <taxon>Bacteria</taxon>
        <taxon>Bacillati</taxon>
        <taxon>Bacillota</taxon>
        <taxon>Clostridia</taxon>
        <taxon>Peptostreptococcales</taxon>
        <taxon>Natronincolaceae</taxon>
        <taxon>Serpentinicella</taxon>
    </lineage>
</organism>
<evidence type="ECO:0000256" key="2">
    <source>
        <dbReference type="ARBA" id="ARBA00022475"/>
    </source>
</evidence>
<keyword evidence="5 7" id="KW-0472">Membrane</keyword>
<keyword evidence="4 7" id="KW-1133">Transmembrane helix</keyword>
<dbReference type="AlphaFoldDB" id="A0A4R2TS28"/>
<feature type="transmembrane region" description="Helical" evidence="7">
    <location>
        <begin position="345"/>
        <end position="368"/>
    </location>
</feature>
<dbReference type="InterPro" id="IPR003838">
    <property type="entry name" value="ABC3_permease_C"/>
</dbReference>
<dbReference type="PANTHER" id="PTHR30572">
    <property type="entry name" value="MEMBRANE COMPONENT OF TRANSPORTER-RELATED"/>
    <property type="match status" value="1"/>
</dbReference>
<accession>A0A4R2TS28</accession>
<feature type="transmembrane region" description="Helical" evidence="7">
    <location>
        <begin position="294"/>
        <end position="317"/>
    </location>
</feature>
<sequence length="423" mass="46750">MQLYNITLNNLLRRKAKMFFVLLGLSIGIATIVSVYSIVEAMKIEMTRQVSEFGVNVVITPDSGGLTFSYGGITLPEILYDVENLTLEDVEVVSNIPSKEMVKIIAPKFIGTGHLENHKKVILVGANIQEEFLIKPWLRIKDESNEPAMVSVEKELSENNADGKKMDYEALDLARQNLEDLNLQDNQVILGYNLATSLNLVEGDILKLSGKEYEVSGILEESGSSEDQQVLMNLNSAQELLERVNEITIIEMAVDYISGSEEALISEINESIPHAKVASLRQETLRRDEMLVRLVRFGITLSAIILLVGMLVVALTMSNSVRERTREIGIFRAIGFRKYHIAKMIIMEGLSISILGGFTGFIAGTLMARYAGPFISDMNIVVPWSMGLLAISVGLAIVIGVVSSIYPAYKASNQDPAESLRFI</sequence>
<dbReference type="RefSeq" id="WP_132847551.1">
    <property type="nucleotide sequence ID" value="NZ_CP058648.1"/>
</dbReference>
<dbReference type="Proteomes" id="UP000295504">
    <property type="component" value="Unassembled WGS sequence"/>
</dbReference>
<dbReference type="GO" id="GO:0022857">
    <property type="term" value="F:transmembrane transporter activity"/>
    <property type="evidence" value="ECO:0007669"/>
    <property type="project" value="TreeGrafter"/>
</dbReference>
<evidence type="ECO:0000259" key="8">
    <source>
        <dbReference type="Pfam" id="PF02687"/>
    </source>
</evidence>
<reference evidence="10 11" key="1">
    <citation type="submission" date="2019-03" db="EMBL/GenBank/DDBJ databases">
        <title>Genomic Encyclopedia of Type Strains, Phase IV (KMG-IV): sequencing the most valuable type-strain genomes for metagenomic binning, comparative biology and taxonomic classification.</title>
        <authorList>
            <person name="Goeker M."/>
        </authorList>
    </citation>
    <scope>NUCLEOTIDE SEQUENCE [LARGE SCALE GENOMIC DNA]</scope>
    <source>
        <strain evidence="10 11">DSM 100013</strain>
    </source>
</reference>
<evidence type="ECO:0000256" key="3">
    <source>
        <dbReference type="ARBA" id="ARBA00022692"/>
    </source>
</evidence>
<dbReference type="OrthoDB" id="239678at2"/>
<evidence type="ECO:0000313" key="10">
    <source>
        <dbReference type="EMBL" id="TCQ06668.1"/>
    </source>
</evidence>
<comment type="similarity">
    <text evidence="6">Belongs to the ABC-4 integral membrane protein family.</text>
</comment>
<proteinExistence type="inferred from homology"/>
<dbReference type="PANTHER" id="PTHR30572:SF4">
    <property type="entry name" value="ABC TRANSPORTER PERMEASE YTRF"/>
    <property type="match status" value="1"/>
</dbReference>
<feature type="domain" description="MacB-like periplasmic core" evidence="9">
    <location>
        <begin position="19"/>
        <end position="248"/>
    </location>
</feature>
<keyword evidence="3 7" id="KW-0812">Transmembrane</keyword>
<evidence type="ECO:0000313" key="11">
    <source>
        <dbReference type="Proteomes" id="UP000295504"/>
    </source>
</evidence>
<comment type="caution">
    <text evidence="10">The sequence shown here is derived from an EMBL/GenBank/DDBJ whole genome shotgun (WGS) entry which is preliminary data.</text>
</comment>
<keyword evidence="2" id="KW-1003">Cell membrane</keyword>
<name>A0A4R2TS28_9FIRM</name>